<dbReference type="SMART" id="SM00267">
    <property type="entry name" value="GGDEF"/>
    <property type="match status" value="1"/>
</dbReference>
<feature type="domain" description="GGDEF" evidence="1">
    <location>
        <begin position="495"/>
        <end position="623"/>
    </location>
</feature>
<dbReference type="PANTHER" id="PTHR45138:SF9">
    <property type="entry name" value="DIGUANYLATE CYCLASE DGCM-RELATED"/>
    <property type="match status" value="1"/>
</dbReference>
<protein>
    <submittedName>
        <fullName evidence="2">Diguanylate cyclase</fullName>
        <ecNumber evidence="2">2.7.7.65</ecNumber>
    </submittedName>
</protein>
<dbReference type="Pfam" id="PF13185">
    <property type="entry name" value="GAF_2"/>
    <property type="match status" value="1"/>
</dbReference>
<dbReference type="Proteomes" id="UP001236652">
    <property type="component" value="Chromosome"/>
</dbReference>
<dbReference type="InterPro" id="IPR050469">
    <property type="entry name" value="Diguanylate_Cyclase"/>
</dbReference>
<dbReference type="InterPro" id="IPR029016">
    <property type="entry name" value="GAF-like_dom_sf"/>
</dbReference>
<dbReference type="SMART" id="SM00065">
    <property type="entry name" value="GAF"/>
    <property type="match status" value="2"/>
</dbReference>
<dbReference type="SUPFAM" id="SSF55781">
    <property type="entry name" value="GAF domain-like"/>
    <property type="match status" value="2"/>
</dbReference>
<dbReference type="EC" id="2.7.7.65" evidence="2"/>
<dbReference type="PROSITE" id="PS50887">
    <property type="entry name" value="GGDEF"/>
    <property type="match status" value="1"/>
</dbReference>
<dbReference type="PANTHER" id="PTHR45138">
    <property type="entry name" value="REGULATORY COMPONENTS OF SENSORY TRANSDUCTION SYSTEM"/>
    <property type="match status" value="1"/>
</dbReference>
<accession>A0ABY8UU94</accession>
<dbReference type="InterPro" id="IPR003018">
    <property type="entry name" value="GAF"/>
</dbReference>
<dbReference type="Pfam" id="PF01590">
    <property type="entry name" value="GAF"/>
    <property type="match status" value="1"/>
</dbReference>
<gene>
    <name evidence="2" type="ORF">QNI29_16040</name>
</gene>
<dbReference type="InterPro" id="IPR000160">
    <property type="entry name" value="GGDEF_dom"/>
</dbReference>
<organism evidence="2 3">
    <name type="scientific">Pontibacillus chungwhensis</name>
    <dbReference type="NCBI Taxonomy" id="265426"/>
    <lineage>
        <taxon>Bacteria</taxon>
        <taxon>Bacillati</taxon>
        <taxon>Bacillota</taxon>
        <taxon>Bacilli</taxon>
        <taxon>Bacillales</taxon>
        <taxon>Bacillaceae</taxon>
        <taxon>Pontibacillus</taxon>
    </lineage>
</organism>
<sequence>MISNKPNSQFHNQLKARFFDLVTHNGATDWMNFLEEMEVVIKETLGAANAHVYIYNASENTFRMISSEGDDTLAREINAQYWSGLRQHHGMVGSPIKESSFQEDTYRYFIPLTHEGEVFGLVGVTFHTPEHLTFHHLETVGEEVSALYLKMRNYYQSLDEEKRHERLFRVTAKFHSSMNMDDVLGEIIDTLRQLYPEFEYYLLLSHDYSSSHDLPIRELVYDSDGANRSSAQAYLTGEMQFEESWNERQSCFYAPLKGKQGVYGVLQVVAPKSIHFLEEDINFITLLANTAGNALENARLYQQSKRLISDLQLINETSHKLNSNLRLSDTISFLSNQIRQSFDAEQVGVLLFKDGEARDYEVLKESSSFFYQDKSEELLRYITDSIGAQRDALFIGDFSVKNPSFYSPYQSVMAIPMIQTESLKGVVIVMHTDPYFFSFETFKLLQSLVHHSTLAFANSMLREELEQLVSTDYLTKLYSRKHLDETIHKHFVKDRDGSFIIVDIDNFKKVNDTYGHQEGDRVIIEVSNLLKREIENIGITARWGGEELAIYLPEIDLDEAYEIGEKLVNRVRGYTTPRVTISCGVSYWNKSGDGRVVDLFRRADRALYEAKESGKDCIKRETNNGQSIHRN</sequence>
<reference evidence="2 3" key="1">
    <citation type="submission" date="2023-05" db="EMBL/GenBank/DDBJ databases">
        <title>Comparative genomics reveals the evidence of polycyclic aromatic hydrocarbons degradation in moderately halophilic genus Pontibacillus.</title>
        <authorList>
            <person name="Yang H."/>
            <person name="Qian Z."/>
        </authorList>
    </citation>
    <scope>NUCLEOTIDE SEQUENCE [LARGE SCALE GENOMIC DNA]</scope>
    <source>
        <strain evidence="3">HN14</strain>
    </source>
</reference>
<dbReference type="InterPro" id="IPR043128">
    <property type="entry name" value="Rev_trsase/Diguanyl_cyclase"/>
</dbReference>
<dbReference type="Gene3D" id="3.30.70.270">
    <property type="match status" value="1"/>
</dbReference>
<dbReference type="EMBL" id="CP126446">
    <property type="protein sequence ID" value="WIF97236.1"/>
    <property type="molecule type" value="Genomic_DNA"/>
</dbReference>
<evidence type="ECO:0000259" key="1">
    <source>
        <dbReference type="PROSITE" id="PS50887"/>
    </source>
</evidence>
<keyword evidence="2" id="KW-0548">Nucleotidyltransferase</keyword>
<dbReference type="CDD" id="cd01949">
    <property type="entry name" value="GGDEF"/>
    <property type="match status" value="1"/>
</dbReference>
<dbReference type="RefSeq" id="WP_231417481.1">
    <property type="nucleotide sequence ID" value="NZ_CP126446.1"/>
</dbReference>
<proteinExistence type="predicted"/>
<dbReference type="NCBIfam" id="TIGR00254">
    <property type="entry name" value="GGDEF"/>
    <property type="match status" value="1"/>
</dbReference>
<dbReference type="Gene3D" id="3.30.450.40">
    <property type="match status" value="2"/>
</dbReference>
<dbReference type="Pfam" id="PF00990">
    <property type="entry name" value="GGDEF"/>
    <property type="match status" value="1"/>
</dbReference>
<keyword evidence="3" id="KW-1185">Reference proteome</keyword>
<evidence type="ECO:0000313" key="3">
    <source>
        <dbReference type="Proteomes" id="UP001236652"/>
    </source>
</evidence>
<keyword evidence="2" id="KW-0808">Transferase</keyword>
<name>A0ABY8UU94_9BACI</name>
<dbReference type="InterPro" id="IPR029787">
    <property type="entry name" value="Nucleotide_cyclase"/>
</dbReference>
<dbReference type="SUPFAM" id="SSF55073">
    <property type="entry name" value="Nucleotide cyclase"/>
    <property type="match status" value="1"/>
</dbReference>
<evidence type="ECO:0000313" key="2">
    <source>
        <dbReference type="EMBL" id="WIF97236.1"/>
    </source>
</evidence>
<dbReference type="GO" id="GO:0052621">
    <property type="term" value="F:diguanylate cyclase activity"/>
    <property type="evidence" value="ECO:0007669"/>
    <property type="project" value="UniProtKB-EC"/>
</dbReference>